<dbReference type="KEGG" id="ips:CfP315_0171"/>
<accession>A0AA48KV91</accession>
<dbReference type="EMBL" id="AP027924">
    <property type="protein sequence ID" value="BED91661.1"/>
    <property type="molecule type" value="Genomic_DNA"/>
</dbReference>
<dbReference type="InterPro" id="IPR014202">
    <property type="entry name" value="Spore_II_R"/>
</dbReference>
<protein>
    <submittedName>
        <fullName evidence="1">Stage II sporulation protein R</fullName>
    </submittedName>
</protein>
<reference evidence="1" key="1">
    <citation type="journal article" date="2023" name="ISME J.">
        <title>Emergence of putative energy parasites within Clostridia revealed by genome analysis of a novel endosymbiotic clade.</title>
        <authorList>
            <person name="Takahashi K."/>
            <person name="Kuwahara H."/>
            <person name="Horikawa Y."/>
            <person name="Izawa K."/>
            <person name="Kato D."/>
            <person name="Inagaki T."/>
            <person name="Yuki M."/>
            <person name="Ohkuma M."/>
            <person name="Hongoh Y."/>
        </authorList>
    </citation>
    <scope>NUCLEOTIDE SEQUENCE</scope>
    <source>
        <strain evidence="1">CfP3-15</strain>
    </source>
</reference>
<dbReference type="Pfam" id="PF09551">
    <property type="entry name" value="Spore_II_R"/>
    <property type="match status" value="1"/>
</dbReference>
<dbReference type="Proteomes" id="UP001337580">
    <property type="component" value="Chromosome"/>
</dbReference>
<dbReference type="AlphaFoldDB" id="A0AA48KV91"/>
<organism evidence="1">
    <name type="scientific">Candidatus Improbicoccus pseudotrichonymphae</name>
    <dbReference type="NCBI Taxonomy" id="3033792"/>
    <lineage>
        <taxon>Bacteria</taxon>
        <taxon>Bacillati</taxon>
        <taxon>Bacillota</taxon>
        <taxon>Clostridia</taxon>
        <taxon>Candidatus Improbicoccus</taxon>
    </lineage>
</organism>
<sequence length="236" mass="27507">MLNNVERSIIFGFVFIILFSIVSFSRKCENISNKFSNLQIIAHPNFGNDQKIKLKINDEIVNFFDNNENFASENPVETKKSVLKNMNSIKNAVNREEKINFEVCETHFGNRIYDEFCLPAKDCDSRLATSEKDNGRNLRYIVLLPGCIPACEKKSKKNLPPIEDILNGEEEIIVIKKKEKYEIRFKTLEMIEDARCKVRSVLNGFKCWVKAKKEQSENDRKTENKKSILKKIFRKN</sequence>
<evidence type="ECO:0000313" key="1">
    <source>
        <dbReference type="EMBL" id="BED91661.1"/>
    </source>
</evidence>
<name>A0AA48KV91_9FIRM</name>
<proteinExistence type="predicted"/>
<gene>
    <name evidence="1" type="ORF">CfP315_0171</name>
</gene>